<dbReference type="SUPFAM" id="SSF56053">
    <property type="entry name" value="Ribosomal protein L6"/>
    <property type="match status" value="2"/>
</dbReference>
<comment type="subunit">
    <text evidence="5">Part of the 50S ribosomal subunit.</text>
</comment>
<dbReference type="EMBL" id="BAAACW010000068">
    <property type="protein sequence ID" value="GAA0360468.1"/>
    <property type="molecule type" value="Genomic_DNA"/>
</dbReference>
<dbReference type="HAMAP" id="MF_01365_B">
    <property type="entry name" value="Ribosomal_uL6_B"/>
    <property type="match status" value="1"/>
</dbReference>
<keyword evidence="10" id="KW-1185">Reference proteome</keyword>
<evidence type="ECO:0000256" key="2">
    <source>
        <dbReference type="ARBA" id="ARBA00022884"/>
    </source>
</evidence>
<evidence type="ECO:0000256" key="7">
    <source>
        <dbReference type="RuleBase" id="RU003870"/>
    </source>
</evidence>
<comment type="similarity">
    <text evidence="5 6">Belongs to the universal ribosomal protein uL6 family.</text>
</comment>
<dbReference type="NCBIfam" id="TIGR03654">
    <property type="entry name" value="L6_bact"/>
    <property type="match status" value="1"/>
</dbReference>
<dbReference type="InterPro" id="IPR036789">
    <property type="entry name" value="Ribosomal_uL6-like_a/b-dom_sf"/>
</dbReference>
<dbReference type="PANTHER" id="PTHR11655">
    <property type="entry name" value="60S/50S RIBOSOMAL PROTEIN L6/L9"/>
    <property type="match status" value="1"/>
</dbReference>
<keyword evidence="1 5" id="KW-0699">rRNA-binding</keyword>
<dbReference type="PRINTS" id="PR00059">
    <property type="entry name" value="RIBOSOMALL6"/>
</dbReference>
<dbReference type="Proteomes" id="UP001501166">
    <property type="component" value="Unassembled WGS sequence"/>
</dbReference>
<name>A0ABN0XCJ9_9LACT</name>
<organism evidence="9 10">
    <name type="scientific">Alkalibacterium iburiense</name>
    <dbReference type="NCBI Taxonomy" id="290589"/>
    <lineage>
        <taxon>Bacteria</taxon>
        <taxon>Bacillati</taxon>
        <taxon>Bacillota</taxon>
        <taxon>Bacilli</taxon>
        <taxon>Lactobacillales</taxon>
        <taxon>Carnobacteriaceae</taxon>
        <taxon>Alkalibacterium</taxon>
    </lineage>
</organism>
<dbReference type="Gene3D" id="3.90.930.12">
    <property type="entry name" value="Ribosomal protein L6, alpha-beta domain"/>
    <property type="match status" value="2"/>
</dbReference>
<comment type="function">
    <text evidence="5 7">This protein binds to the 23S rRNA, and is important in its secondary structure. It is located near the subunit interface in the base of the L7/L12 stalk, and near the tRNA binding site of the peptidyltransferase center.</text>
</comment>
<dbReference type="InterPro" id="IPR019906">
    <property type="entry name" value="Ribosomal_uL6_bac-type"/>
</dbReference>
<feature type="domain" description="Large ribosomal subunit protein uL6 alpha-beta" evidence="8">
    <location>
        <begin position="91"/>
        <end position="164"/>
    </location>
</feature>
<evidence type="ECO:0000256" key="4">
    <source>
        <dbReference type="ARBA" id="ARBA00023274"/>
    </source>
</evidence>
<keyword evidence="2 5" id="KW-0694">RNA-binding</keyword>
<dbReference type="RefSeq" id="WP_343754653.1">
    <property type="nucleotide sequence ID" value="NZ_BAAACW010000068.1"/>
</dbReference>
<evidence type="ECO:0000256" key="5">
    <source>
        <dbReference type="HAMAP-Rule" id="MF_01365"/>
    </source>
</evidence>
<proteinExistence type="inferred from homology"/>
<keyword evidence="4 5" id="KW-0687">Ribonucleoprotein</keyword>
<comment type="caution">
    <text evidence="9">The sequence shown here is derived from an EMBL/GenBank/DDBJ whole genome shotgun (WGS) entry which is preliminary data.</text>
</comment>
<gene>
    <name evidence="5 9" type="primary">rplF</name>
    <name evidence="9" type="ORF">GCM10008932_11330</name>
</gene>
<evidence type="ECO:0000256" key="6">
    <source>
        <dbReference type="RuleBase" id="RU003869"/>
    </source>
</evidence>
<evidence type="ECO:0000313" key="9">
    <source>
        <dbReference type="EMBL" id="GAA0360468.1"/>
    </source>
</evidence>
<evidence type="ECO:0000259" key="8">
    <source>
        <dbReference type="Pfam" id="PF00347"/>
    </source>
</evidence>
<evidence type="ECO:0000256" key="1">
    <source>
        <dbReference type="ARBA" id="ARBA00022730"/>
    </source>
</evidence>
<sequence length="178" mass="19327">MSRIGNKVITIPEGVEINVDGNLVTVKGKNGELSREISPIIDLNIEDNEITFTRPDDSKASRTIHGTTRAIVNNMVEGVTDGFEKVLELNGVGYRAQKQGNKIVVNVGLSHPVEFEPVEGLTVDVPSNTVISIKGANKEHVGALAASIRAVRPPEPYKGKGIRYRGEFVRRKEGKTGK</sequence>
<dbReference type="GO" id="GO:0005840">
    <property type="term" value="C:ribosome"/>
    <property type="evidence" value="ECO:0007669"/>
    <property type="project" value="UniProtKB-KW"/>
</dbReference>
<dbReference type="InterPro" id="IPR000702">
    <property type="entry name" value="Ribosomal_uL6-like"/>
</dbReference>
<accession>A0ABN0XCJ9</accession>
<keyword evidence="3 5" id="KW-0689">Ribosomal protein</keyword>
<evidence type="ECO:0000313" key="10">
    <source>
        <dbReference type="Proteomes" id="UP001501166"/>
    </source>
</evidence>
<dbReference type="InterPro" id="IPR002358">
    <property type="entry name" value="Ribosomal_uL6_CS"/>
</dbReference>
<feature type="domain" description="Large ribosomal subunit protein uL6 alpha-beta" evidence="8">
    <location>
        <begin position="11"/>
        <end position="82"/>
    </location>
</feature>
<evidence type="ECO:0000256" key="3">
    <source>
        <dbReference type="ARBA" id="ARBA00022980"/>
    </source>
</evidence>
<dbReference type="PIRSF" id="PIRSF002162">
    <property type="entry name" value="Ribosomal_L6"/>
    <property type="match status" value="1"/>
</dbReference>
<dbReference type="Pfam" id="PF00347">
    <property type="entry name" value="Ribosomal_L6"/>
    <property type="match status" value="2"/>
</dbReference>
<reference evidence="9 10" key="1">
    <citation type="journal article" date="2019" name="Int. J. Syst. Evol. Microbiol.">
        <title>The Global Catalogue of Microorganisms (GCM) 10K type strain sequencing project: providing services to taxonomists for standard genome sequencing and annotation.</title>
        <authorList>
            <consortium name="The Broad Institute Genomics Platform"/>
            <consortium name="The Broad Institute Genome Sequencing Center for Infectious Disease"/>
            <person name="Wu L."/>
            <person name="Ma J."/>
        </authorList>
    </citation>
    <scope>NUCLEOTIDE SEQUENCE [LARGE SCALE GENOMIC DNA]</scope>
    <source>
        <strain evidence="9 10">JCM 12662</strain>
    </source>
</reference>
<protein>
    <recommendedName>
        <fullName evidence="5">Large ribosomal subunit protein uL6</fullName>
    </recommendedName>
</protein>
<dbReference type="InterPro" id="IPR020040">
    <property type="entry name" value="Ribosomal_uL6_a/b-dom"/>
</dbReference>
<dbReference type="PANTHER" id="PTHR11655:SF14">
    <property type="entry name" value="LARGE RIBOSOMAL SUBUNIT PROTEIN UL6M"/>
    <property type="match status" value="1"/>
</dbReference>
<dbReference type="PROSITE" id="PS00525">
    <property type="entry name" value="RIBOSOMAL_L6_1"/>
    <property type="match status" value="1"/>
</dbReference>